<gene>
    <name evidence="7" type="ORF">WISP_00554</name>
</gene>
<evidence type="ECO:0000256" key="5">
    <source>
        <dbReference type="ARBA" id="ARBA00046543"/>
    </source>
</evidence>
<protein>
    <recommendedName>
        <fullName evidence="3">Telomerase Cajal body protein 1</fullName>
    </recommendedName>
    <alternativeName>
        <fullName evidence="4">WD repeat-containing protein 79</fullName>
    </alternativeName>
</protein>
<name>A0ABQ9E033_9PASS</name>
<reference evidence="7" key="1">
    <citation type="submission" date="2019-10" db="EMBL/GenBank/DDBJ databases">
        <authorList>
            <person name="Soares A.E.R."/>
            <person name="Aleixo A."/>
            <person name="Schneider P."/>
            <person name="Miyaki C.Y."/>
            <person name="Schneider M.P."/>
            <person name="Mello C."/>
            <person name="Vasconcelos A.T.R."/>
        </authorList>
    </citation>
    <scope>NUCLEOTIDE SEQUENCE</scope>
    <source>
        <tissue evidence="7">Muscle</tissue>
    </source>
</reference>
<dbReference type="Proteomes" id="UP001145742">
    <property type="component" value="Unassembled WGS sequence"/>
</dbReference>
<keyword evidence="8" id="KW-1185">Reference proteome</keyword>
<dbReference type="InterPro" id="IPR001680">
    <property type="entry name" value="WD40_rpt"/>
</dbReference>
<dbReference type="PROSITE" id="PS50082">
    <property type="entry name" value="WD_REPEATS_2"/>
    <property type="match status" value="1"/>
</dbReference>
<dbReference type="InterPro" id="IPR051150">
    <property type="entry name" value="SWT21/TCAB1_mRNA_Telomere"/>
</dbReference>
<sequence>MERRVATNQRVTFDLDPSGQFLVSGDTDGFVTVWDTLAPPPGPGDPPVLPPRLRFRALRDCVNGTR</sequence>
<comment type="subcellular location">
    <subcellularLocation>
        <location evidence="1">Nucleus</location>
        <location evidence="1">Cajal body</location>
    </subcellularLocation>
</comment>
<comment type="similarity">
    <text evidence="2">Belongs to the TCAB1 family.</text>
</comment>
<evidence type="ECO:0000313" key="8">
    <source>
        <dbReference type="Proteomes" id="UP001145742"/>
    </source>
</evidence>
<evidence type="ECO:0000256" key="3">
    <source>
        <dbReference type="ARBA" id="ARBA00040657"/>
    </source>
</evidence>
<feature type="repeat" description="WD" evidence="6">
    <location>
        <begin position="12"/>
        <end position="35"/>
    </location>
</feature>
<accession>A0ABQ9E033</accession>
<evidence type="ECO:0000313" key="7">
    <source>
        <dbReference type="EMBL" id="KAJ7428873.1"/>
    </source>
</evidence>
<dbReference type="PANTHER" id="PTHR13211:SF0">
    <property type="entry name" value="TELOMERASE CAJAL BODY PROTEIN 1"/>
    <property type="match status" value="1"/>
</dbReference>
<keyword evidence="6" id="KW-0853">WD repeat</keyword>
<organism evidence="7 8">
    <name type="scientific">Willisornis vidua</name>
    <name type="common">Xingu scale-backed antbird</name>
    <dbReference type="NCBI Taxonomy" id="1566151"/>
    <lineage>
        <taxon>Eukaryota</taxon>
        <taxon>Metazoa</taxon>
        <taxon>Chordata</taxon>
        <taxon>Craniata</taxon>
        <taxon>Vertebrata</taxon>
        <taxon>Euteleostomi</taxon>
        <taxon>Archelosauria</taxon>
        <taxon>Archosauria</taxon>
        <taxon>Dinosauria</taxon>
        <taxon>Saurischia</taxon>
        <taxon>Theropoda</taxon>
        <taxon>Coelurosauria</taxon>
        <taxon>Aves</taxon>
        <taxon>Neognathae</taxon>
        <taxon>Neoaves</taxon>
        <taxon>Telluraves</taxon>
        <taxon>Australaves</taxon>
        <taxon>Passeriformes</taxon>
        <taxon>Thamnophilidae</taxon>
        <taxon>Willisornis</taxon>
    </lineage>
</organism>
<proteinExistence type="inferred from homology"/>
<evidence type="ECO:0000256" key="2">
    <source>
        <dbReference type="ARBA" id="ARBA00038279"/>
    </source>
</evidence>
<comment type="caution">
    <text evidence="7">The sequence shown here is derived from an EMBL/GenBank/DDBJ whole genome shotgun (WGS) entry which is preliminary data.</text>
</comment>
<evidence type="ECO:0000256" key="4">
    <source>
        <dbReference type="ARBA" id="ARBA00041558"/>
    </source>
</evidence>
<dbReference type="EMBL" id="WHWB01008020">
    <property type="protein sequence ID" value="KAJ7428873.1"/>
    <property type="molecule type" value="Genomic_DNA"/>
</dbReference>
<comment type="subunit">
    <text evidence="5">Component of the telomerase holoenzyme complex composed of one molecule of TERT, one molecule of WRAP53/TCAB1, two molecules of H/ACA ribonucleoprotein complex subunits DKC1, NOP10, NHP2 and GAR1, and a telomerase RNA template component (TERC). The telomerase holoenzyme complex is associated with TEP1, SMG6/EST1A and POT1. Interacts with the chaperonin-containing T-complex (TRiC) complex; which mediates the folding of WRAP53/TCAB1. Interacts with COIL. Interacts with SMN1. Interacts with RNF8. Interacts with histone H2AX.</text>
</comment>
<evidence type="ECO:0000256" key="6">
    <source>
        <dbReference type="PROSITE-ProRule" id="PRU00221"/>
    </source>
</evidence>
<dbReference type="PANTHER" id="PTHR13211">
    <property type="entry name" value="TELOMERASE CAJAL BODY PROTEIN 1"/>
    <property type="match status" value="1"/>
</dbReference>
<evidence type="ECO:0000256" key="1">
    <source>
        <dbReference type="ARBA" id="ARBA00004408"/>
    </source>
</evidence>